<dbReference type="EMBL" id="JABSTU010000001">
    <property type="protein sequence ID" value="KAH8042014.1"/>
    <property type="molecule type" value="Genomic_DNA"/>
</dbReference>
<evidence type="ECO:0000313" key="2">
    <source>
        <dbReference type="EMBL" id="KAH8042014.1"/>
    </source>
</evidence>
<feature type="region of interest" description="Disordered" evidence="1">
    <location>
        <begin position="1"/>
        <end position="37"/>
    </location>
</feature>
<comment type="caution">
    <text evidence="2">The sequence shown here is derived from an EMBL/GenBank/DDBJ whole genome shotgun (WGS) entry which is preliminary data.</text>
</comment>
<proteinExistence type="predicted"/>
<protein>
    <submittedName>
        <fullName evidence="2">Uncharacterized protein</fullName>
    </submittedName>
</protein>
<reference evidence="2" key="2">
    <citation type="submission" date="2021-09" db="EMBL/GenBank/DDBJ databases">
        <authorList>
            <person name="Jia N."/>
            <person name="Wang J."/>
            <person name="Shi W."/>
            <person name="Du L."/>
            <person name="Sun Y."/>
            <person name="Zhan W."/>
            <person name="Jiang J."/>
            <person name="Wang Q."/>
            <person name="Zhang B."/>
            <person name="Ji P."/>
            <person name="Sakyi L.B."/>
            <person name="Cui X."/>
            <person name="Yuan T."/>
            <person name="Jiang B."/>
            <person name="Yang W."/>
            <person name="Lam T.T.-Y."/>
            <person name="Chang Q."/>
            <person name="Ding S."/>
            <person name="Wang X."/>
            <person name="Zhu J."/>
            <person name="Ruan X."/>
            <person name="Zhao L."/>
            <person name="Wei J."/>
            <person name="Que T."/>
            <person name="Du C."/>
            <person name="Cheng J."/>
            <person name="Dai P."/>
            <person name="Han X."/>
            <person name="Huang E."/>
            <person name="Gao Y."/>
            <person name="Liu J."/>
            <person name="Shao H."/>
            <person name="Ye R."/>
            <person name="Li L."/>
            <person name="Wei W."/>
            <person name="Wang X."/>
            <person name="Wang C."/>
            <person name="Huo Q."/>
            <person name="Li W."/>
            <person name="Guo W."/>
            <person name="Chen H."/>
            <person name="Chen S."/>
            <person name="Zhou L."/>
            <person name="Zhou L."/>
            <person name="Ni X."/>
            <person name="Tian J."/>
            <person name="Zhou Y."/>
            <person name="Sheng Y."/>
            <person name="Liu T."/>
            <person name="Pan Y."/>
            <person name="Xia L."/>
            <person name="Li J."/>
            <person name="Zhao F."/>
            <person name="Cao W."/>
        </authorList>
    </citation>
    <scope>NUCLEOTIDE SEQUENCE</scope>
    <source>
        <strain evidence="2">Rmic-2018</strain>
        <tissue evidence="2">Larvae</tissue>
    </source>
</reference>
<evidence type="ECO:0000256" key="1">
    <source>
        <dbReference type="SAM" id="MobiDB-lite"/>
    </source>
</evidence>
<dbReference type="AlphaFoldDB" id="A0A9J6F5H0"/>
<sequence>MPQRTDSERFSRRRSTPGSGGGRQQSSMRLDSSQSREVWHGPRVACRRLRSVPRETMFTFSKPSFLTLVARLVRTKDPASDVTESKTELKKKLAAAPCRLRQPLHLFLAAAVSPQALFAQPTRSARPVSANDLVTRRPSGARRSPLIVSRRPAALRGPICKALLSTWRKE</sequence>
<name>A0A9J6F5H0_RHIMP</name>
<gene>
    <name evidence="2" type="ORF">HPB51_019755</name>
</gene>
<accession>A0A9J6F5H0</accession>
<evidence type="ECO:0000313" key="3">
    <source>
        <dbReference type="Proteomes" id="UP000821866"/>
    </source>
</evidence>
<reference evidence="2" key="1">
    <citation type="journal article" date="2020" name="Cell">
        <title>Large-Scale Comparative Analyses of Tick Genomes Elucidate Their Genetic Diversity and Vector Capacities.</title>
        <authorList>
            <consortium name="Tick Genome and Microbiome Consortium (TIGMIC)"/>
            <person name="Jia N."/>
            <person name="Wang J."/>
            <person name="Shi W."/>
            <person name="Du L."/>
            <person name="Sun Y."/>
            <person name="Zhan W."/>
            <person name="Jiang J.F."/>
            <person name="Wang Q."/>
            <person name="Zhang B."/>
            <person name="Ji P."/>
            <person name="Bell-Sakyi L."/>
            <person name="Cui X.M."/>
            <person name="Yuan T.T."/>
            <person name="Jiang B.G."/>
            <person name="Yang W.F."/>
            <person name="Lam T.T."/>
            <person name="Chang Q.C."/>
            <person name="Ding S.J."/>
            <person name="Wang X.J."/>
            <person name="Zhu J.G."/>
            <person name="Ruan X.D."/>
            <person name="Zhao L."/>
            <person name="Wei J.T."/>
            <person name="Ye R.Z."/>
            <person name="Que T.C."/>
            <person name="Du C.H."/>
            <person name="Zhou Y.H."/>
            <person name="Cheng J.X."/>
            <person name="Dai P.F."/>
            <person name="Guo W.B."/>
            <person name="Han X.H."/>
            <person name="Huang E.J."/>
            <person name="Li L.F."/>
            <person name="Wei W."/>
            <person name="Gao Y.C."/>
            <person name="Liu J.Z."/>
            <person name="Shao H.Z."/>
            <person name="Wang X."/>
            <person name="Wang C.C."/>
            <person name="Yang T.C."/>
            <person name="Huo Q.B."/>
            <person name="Li W."/>
            <person name="Chen H.Y."/>
            <person name="Chen S.E."/>
            <person name="Zhou L.G."/>
            <person name="Ni X.B."/>
            <person name="Tian J.H."/>
            <person name="Sheng Y."/>
            <person name="Liu T."/>
            <person name="Pan Y.S."/>
            <person name="Xia L.Y."/>
            <person name="Li J."/>
            <person name="Zhao F."/>
            <person name="Cao W.C."/>
        </authorList>
    </citation>
    <scope>NUCLEOTIDE SEQUENCE</scope>
    <source>
        <strain evidence="2">Rmic-2018</strain>
    </source>
</reference>
<dbReference type="Proteomes" id="UP000821866">
    <property type="component" value="Chromosome 1"/>
</dbReference>
<keyword evidence="3" id="KW-1185">Reference proteome</keyword>
<feature type="compositionally biased region" description="Basic and acidic residues" evidence="1">
    <location>
        <begin position="1"/>
        <end position="10"/>
    </location>
</feature>
<dbReference type="VEuPathDB" id="VectorBase:LOC119161671"/>
<organism evidence="2 3">
    <name type="scientific">Rhipicephalus microplus</name>
    <name type="common">Cattle tick</name>
    <name type="synonym">Boophilus microplus</name>
    <dbReference type="NCBI Taxonomy" id="6941"/>
    <lineage>
        <taxon>Eukaryota</taxon>
        <taxon>Metazoa</taxon>
        <taxon>Ecdysozoa</taxon>
        <taxon>Arthropoda</taxon>
        <taxon>Chelicerata</taxon>
        <taxon>Arachnida</taxon>
        <taxon>Acari</taxon>
        <taxon>Parasitiformes</taxon>
        <taxon>Ixodida</taxon>
        <taxon>Ixodoidea</taxon>
        <taxon>Ixodidae</taxon>
        <taxon>Rhipicephalinae</taxon>
        <taxon>Rhipicephalus</taxon>
        <taxon>Boophilus</taxon>
    </lineage>
</organism>